<sequence>MVDLQGLCGANPVPLNQGVLMALFLQLACNTADEISLKLQGIQRFIKCLHIVFGSYLHCFMFD</sequence>
<accession>A0A453DHX6</accession>
<dbReference type="Gramene" id="AET2Gv21247700.5">
    <property type="protein sequence ID" value="AET2Gv21247700.5"/>
    <property type="gene ID" value="AET2Gv21247700"/>
</dbReference>
<reference evidence="2" key="2">
    <citation type="journal article" date="2017" name="Nat. Plants">
        <title>The Aegilops tauschii genome reveals multiple impacts of transposons.</title>
        <authorList>
            <person name="Zhao G."/>
            <person name="Zou C."/>
            <person name="Li K."/>
            <person name="Wang K."/>
            <person name="Li T."/>
            <person name="Gao L."/>
            <person name="Zhang X."/>
            <person name="Wang H."/>
            <person name="Yang Z."/>
            <person name="Liu X."/>
            <person name="Jiang W."/>
            <person name="Mao L."/>
            <person name="Kong X."/>
            <person name="Jiao Y."/>
            <person name="Jia J."/>
        </authorList>
    </citation>
    <scope>NUCLEOTIDE SEQUENCE [LARGE SCALE GENOMIC DNA]</scope>
    <source>
        <strain evidence="2">cv. AL8/78</strain>
    </source>
</reference>
<dbReference type="EnsemblPlants" id="AET2Gv21247700.4">
    <property type="protein sequence ID" value="AET2Gv21247700.4"/>
    <property type="gene ID" value="AET2Gv21247700"/>
</dbReference>
<reference evidence="1" key="4">
    <citation type="submission" date="2019-03" db="UniProtKB">
        <authorList>
            <consortium name="EnsemblPlants"/>
        </authorList>
    </citation>
    <scope>IDENTIFICATION</scope>
</reference>
<reference evidence="2" key="1">
    <citation type="journal article" date="2014" name="Science">
        <title>Ancient hybridizations among the ancestral genomes of bread wheat.</title>
        <authorList>
            <consortium name="International Wheat Genome Sequencing Consortium,"/>
            <person name="Marcussen T."/>
            <person name="Sandve S.R."/>
            <person name="Heier L."/>
            <person name="Spannagl M."/>
            <person name="Pfeifer M."/>
            <person name="Jakobsen K.S."/>
            <person name="Wulff B.B."/>
            <person name="Steuernagel B."/>
            <person name="Mayer K.F."/>
            <person name="Olsen O.A."/>
        </authorList>
    </citation>
    <scope>NUCLEOTIDE SEQUENCE [LARGE SCALE GENOMIC DNA]</scope>
    <source>
        <strain evidence="2">cv. AL8/78</strain>
    </source>
</reference>
<reference evidence="1" key="3">
    <citation type="journal article" date="2017" name="Nature">
        <title>Genome sequence of the progenitor of the wheat D genome Aegilops tauschii.</title>
        <authorList>
            <person name="Luo M.C."/>
            <person name="Gu Y.Q."/>
            <person name="Puiu D."/>
            <person name="Wang H."/>
            <person name="Twardziok S.O."/>
            <person name="Deal K.R."/>
            <person name="Huo N."/>
            <person name="Zhu T."/>
            <person name="Wang L."/>
            <person name="Wang Y."/>
            <person name="McGuire P.E."/>
            <person name="Liu S."/>
            <person name="Long H."/>
            <person name="Ramasamy R.K."/>
            <person name="Rodriguez J.C."/>
            <person name="Van S.L."/>
            <person name="Yuan L."/>
            <person name="Wang Z."/>
            <person name="Xia Z."/>
            <person name="Xiao L."/>
            <person name="Anderson O.D."/>
            <person name="Ouyang S."/>
            <person name="Liang Y."/>
            <person name="Zimin A.V."/>
            <person name="Pertea G."/>
            <person name="Qi P."/>
            <person name="Bennetzen J.L."/>
            <person name="Dai X."/>
            <person name="Dawson M.W."/>
            <person name="Muller H.G."/>
            <person name="Kugler K."/>
            <person name="Rivarola-Duarte L."/>
            <person name="Spannagl M."/>
            <person name="Mayer K.F.X."/>
            <person name="Lu F.H."/>
            <person name="Bevan M.W."/>
            <person name="Leroy P."/>
            <person name="Li P."/>
            <person name="You F.M."/>
            <person name="Sun Q."/>
            <person name="Liu Z."/>
            <person name="Lyons E."/>
            <person name="Wicker T."/>
            <person name="Salzberg S.L."/>
            <person name="Devos K.M."/>
            <person name="Dvorak J."/>
        </authorList>
    </citation>
    <scope>NUCLEOTIDE SEQUENCE [LARGE SCALE GENOMIC DNA]</scope>
    <source>
        <strain evidence="1">cv. AL8/78</strain>
    </source>
</reference>
<dbReference type="Proteomes" id="UP000015105">
    <property type="component" value="Chromosome 2D"/>
</dbReference>
<dbReference type="Gramene" id="AET2Gv21247700.4">
    <property type="protein sequence ID" value="AET2Gv21247700.4"/>
    <property type="gene ID" value="AET2Gv21247700"/>
</dbReference>
<proteinExistence type="predicted"/>
<reference evidence="1" key="5">
    <citation type="journal article" date="2021" name="G3 (Bethesda)">
        <title>Aegilops tauschii genome assembly Aet v5.0 features greater sequence contiguity and improved annotation.</title>
        <authorList>
            <person name="Wang L."/>
            <person name="Zhu T."/>
            <person name="Rodriguez J.C."/>
            <person name="Deal K.R."/>
            <person name="Dubcovsky J."/>
            <person name="McGuire P.E."/>
            <person name="Lux T."/>
            <person name="Spannagl M."/>
            <person name="Mayer K.F.X."/>
            <person name="Baldrich P."/>
            <person name="Meyers B.C."/>
            <person name="Huo N."/>
            <person name="Gu Y.Q."/>
            <person name="Zhou H."/>
            <person name="Devos K.M."/>
            <person name="Bennetzen J.L."/>
            <person name="Unver T."/>
            <person name="Budak H."/>
            <person name="Gulick P.J."/>
            <person name="Galiba G."/>
            <person name="Kalapos B."/>
            <person name="Nelson D.R."/>
            <person name="Li P."/>
            <person name="You F.M."/>
            <person name="Luo M.C."/>
            <person name="Dvorak J."/>
        </authorList>
    </citation>
    <scope>NUCLEOTIDE SEQUENCE [LARGE SCALE GENOMIC DNA]</scope>
    <source>
        <strain evidence="1">cv. AL8/78</strain>
    </source>
</reference>
<name>A0A453DHX6_AEGTS</name>
<organism evidence="1 2">
    <name type="scientific">Aegilops tauschii subsp. strangulata</name>
    <name type="common">Goatgrass</name>
    <dbReference type="NCBI Taxonomy" id="200361"/>
    <lineage>
        <taxon>Eukaryota</taxon>
        <taxon>Viridiplantae</taxon>
        <taxon>Streptophyta</taxon>
        <taxon>Embryophyta</taxon>
        <taxon>Tracheophyta</taxon>
        <taxon>Spermatophyta</taxon>
        <taxon>Magnoliopsida</taxon>
        <taxon>Liliopsida</taxon>
        <taxon>Poales</taxon>
        <taxon>Poaceae</taxon>
        <taxon>BOP clade</taxon>
        <taxon>Pooideae</taxon>
        <taxon>Triticodae</taxon>
        <taxon>Triticeae</taxon>
        <taxon>Triticinae</taxon>
        <taxon>Aegilops</taxon>
    </lineage>
</organism>
<dbReference type="AlphaFoldDB" id="A0A453DHX6"/>
<evidence type="ECO:0000313" key="1">
    <source>
        <dbReference type="EnsemblPlants" id="AET2Gv21247700.4"/>
    </source>
</evidence>
<dbReference type="EnsemblPlants" id="AET2Gv21247700.5">
    <property type="protein sequence ID" value="AET2Gv21247700.5"/>
    <property type="gene ID" value="AET2Gv21247700"/>
</dbReference>
<evidence type="ECO:0000313" key="2">
    <source>
        <dbReference type="Proteomes" id="UP000015105"/>
    </source>
</evidence>
<keyword evidence="2" id="KW-1185">Reference proteome</keyword>
<protein>
    <submittedName>
        <fullName evidence="1">Uncharacterized protein</fullName>
    </submittedName>
</protein>